<accession>A0A0M3HGZ6</accession>
<dbReference type="Proteomes" id="UP000036681">
    <property type="component" value="Unplaced"/>
</dbReference>
<proteinExistence type="predicted"/>
<evidence type="ECO:0000313" key="1">
    <source>
        <dbReference type="Proteomes" id="UP000036681"/>
    </source>
</evidence>
<protein>
    <submittedName>
        <fullName evidence="2">Uncharacterized protein</fullName>
    </submittedName>
</protein>
<dbReference type="AlphaFoldDB" id="A0A0M3HGZ6"/>
<reference evidence="2" key="1">
    <citation type="submission" date="2017-02" db="UniProtKB">
        <authorList>
            <consortium name="WormBaseParasite"/>
        </authorList>
    </citation>
    <scope>IDENTIFICATION</scope>
</reference>
<sequence>MIADRFCQLVNRGFHSEIVSHKETLKAEQERRGK</sequence>
<keyword evidence="1" id="KW-1185">Reference proteome</keyword>
<evidence type="ECO:0000313" key="2">
    <source>
        <dbReference type="WBParaSite" id="ALUE_0000079101-mRNA-1"/>
    </source>
</evidence>
<name>A0A0M3HGZ6_ASCLU</name>
<dbReference type="WBParaSite" id="ALUE_0000079101-mRNA-1">
    <property type="protein sequence ID" value="ALUE_0000079101-mRNA-1"/>
    <property type="gene ID" value="ALUE_0000079101"/>
</dbReference>
<organism evidence="1 2">
    <name type="scientific">Ascaris lumbricoides</name>
    <name type="common">Giant roundworm</name>
    <dbReference type="NCBI Taxonomy" id="6252"/>
    <lineage>
        <taxon>Eukaryota</taxon>
        <taxon>Metazoa</taxon>
        <taxon>Ecdysozoa</taxon>
        <taxon>Nematoda</taxon>
        <taxon>Chromadorea</taxon>
        <taxon>Rhabditida</taxon>
        <taxon>Spirurina</taxon>
        <taxon>Ascaridomorpha</taxon>
        <taxon>Ascaridoidea</taxon>
        <taxon>Ascarididae</taxon>
        <taxon>Ascaris</taxon>
    </lineage>
</organism>